<evidence type="ECO:0000256" key="3">
    <source>
        <dbReference type="SAM" id="MobiDB-lite"/>
    </source>
</evidence>
<dbReference type="GO" id="GO:0019903">
    <property type="term" value="F:protein phosphatase binding"/>
    <property type="evidence" value="ECO:0007669"/>
    <property type="project" value="InterPro"/>
</dbReference>
<comment type="caution">
    <text evidence="4">The sequence shown here is derived from an EMBL/GenBank/DDBJ whole genome shotgun (WGS) entry which is preliminary data.</text>
</comment>
<dbReference type="AlphaFoldDB" id="A0AAV7YW65"/>
<dbReference type="InterPro" id="IPR007587">
    <property type="entry name" value="SAPS"/>
</dbReference>
<evidence type="ECO:0000256" key="2">
    <source>
        <dbReference type="ARBA" id="ARBA00023306"/>
    </source>
</evidence>
<dbReference type="InterPro" id="IPR016024">
    <property type="entry name" value="ARM-type_fold"/>
</dbReference>
<accession>A0AAV7YW65</accession>
<feature type="compositionally biased region" description="Basic and acidic residues" evidence="3">
    <location>
        <begin position="612"/>
        <end position="621"/>
    </location>
</feature>
<dbReference type="SUPFAM" id="SSF48371">
    <property type="entry name" value="ARM repeat"/>
    <property type="match status" value="1"/>
</dbReference>
<proteinExistence type="inferred from homology"/>
<dbReference type="PANTHER" id="PTHR12634">
    <property type="entry name" value="SIT4 YEAST -ASSOCIATING PROTEIN-RELATED"/>
    <property type="match status" value="1"/>
</dbReference>
<organism evidence="4 5">
    <name type="scientific">Anaeramoeba flamelloides</name>
    <dbReference type="NCBI Taxonomy" id="1746091"/>
    <lineage>
        <taxon>Eukaryota</taxon>
        <taxon>Metamonada</taxon>
        <taxon>Anaeramoebidae</taxon>
        <taxon>Anaeramoeba</taxon>
    </lineage>
</organism>
<dbReference type="Pfam" id="PF04499">
    <property type="entry name" value="SAPS"/>
    <property type="match status" value="2"/>
</dbReference>
<feature type="region of interest" description="Disordered" evidence="3">
    <location>
        <begin position="569"/>
        <end position="628"/>
    </location>
</feature>
<feature type="compositionally biased region" description="Acidic residues" evidence="3">
    <location>
        <begin position="575"/>
        <end position="591"/>
    </location>
</feature>
<keyword evidence="2" id="KW-0131">Cell cycle</keyword>
<gene>
    <name evidence="4" type="ORF">M0812_20085</name>
</gene>
<evidence type="ECO:0000313" key="5">
    <source>
        <dbReference type="Proteomes" id="UP001146793"/>
    </source>
</evidence>
<dbReference type="PANTHER" id="PTHR12634:SF8">
    <property type="entry name" value="FIERY MOUNTAIN, ISOFORM D"/>
    <property type="match status" value="1"/>
</dbReference>
<name>A0AAV7YW65_9EUKA</name>
<evidence type="ECO:0000313" key="4">
    <source>
        <dbReference type="EMBL" id="KAJ3434026.1"/>
    </source>
</evidence>
<dbReference type="GO" id="GO:0019888">
    <property type="term" value="F:protein phosphatase regulator activity"/>
    <property type="evidence" value="ECO:0007669"/>
    <property type="project" value="TreeGrafter"/>
</dbReference>
<protein>
    <submittedName>
        <fullName evidence="4">Serine/threonine-protein phosphatase 6 regulatory subunit</fullName>
    </submittedName>
</protein>
<evidence type="ECO:0000256" key="1">
    <source>
        <dbReference type="ARBA" id="ARBA00006180"/>
    </source>
</evidence>
<dbReference type="Proteomes" id="UP001146793">
    <property type="component" value="Unassembled WGS sequence"/>
</dbReference>
<dbReference type="EMBL" id="JANTQA010000045">
    <property type="protein sequence ID" value="KAJ3434026.1"/>
    <property type="molecule type" value="Genomic_DNA"/>
</dbReference>
<reference evidence="4" key="1">
    <citation type="submission" date="2022-08" db="EMBL/GenBank/DDBJ databases">
        <title>Novel sulphate-reducing endosymbionts in the free-living metamonad Anaeramoeba.</title>
        <authorList>
            <person name="Jerlstrom-Hultqvist J."/>
            <person name="Cepicka I."/>
            <person name="Gallot-Lavallee L."/>
            <person name="Salas-Leiva D."/>
            <person name="Curtis B.A."/>
            <person name="Zahonova K."/>
            <person name="Pipaliya S."/>
            <person name="Dacks J."/>
            <person name="Roger A.J."/>
        </authorList>
    </citation>
    <scope>NUCLEOTIDE SEQUENCE</scope>
    <source>
        <strain evidence="4">Busselton2</strain>
    </source>
</reference>
<comment type="similarity">
    <text evidence="1">Belongs to the SAPS family.</text>
</comment>
<sequence>MIVDRSTDKKPPTDYMCDFSLSSQSRILEILEEDPIVFEELLIEDELIQECQFGNKLLVEYLSQKDVVELILKYLLVPPKDENASEEEKIVYPFNSNEIIGLEIYSIIEVTCQEDSLMEKIFKFLDQDNINSVYAGYFSHVVTIQLKRRWEETLAYLEKKPEIIDKLILHIGTSAIKDVILCLLIGCEKENLYERTSKFLSSTKIVTKLIKLLNEENTSIVHENVTKCIVDFIFHLETKKKYVMELESLETINKLLNCLLGNGTNESLISNSLTIIIELLIYINQQNRIILTNNSTHPLLLSIFQKIENIIKLLDPKTIKKKFELSFGTIQSPLGNSRLKLIQLFHILFFVSKELSEMFFSKYKILSIILDHFFQYKWNNFLHNYVRDFIHTIFETNSIKLIEEMVDDYKIIEKIITISKQYPDIKKNKEFDRGNFNHIFQIANKFAMYQTKTKSLNQKLTEIKGWEEFINNFLKNIKKIESTKIGIMNNTIKNIQKNQNNLTTNDDDNDEIELFKDMDDDDDDDDFDLDFLEKIGDIDEDDDDDDDEFSWFDEKNKVDSSKKEENSKNFFDYLSSDEDDDKLSNSSDDEEIKNTKLIVSDKRKLDRKKKPKNIEIEEPKDKKIKNTRKKEKFTIRNNYI</sequence>